<evidence type="ECO:0000313" key="1">
    <source>
        <dbReference type="EMBL" id="TGX50313.1"/>
    </source>
</evidence>
<gene>
    <name evidence="1" type="ORF">E5A73_18015</name>
</gene>
<accession>A0A4S1X3J1</accession>
<name>A0A4S1X3J1_9SPHN</name>
<dbReference type="AlphaFoldDB" id="A0A4S1X3J1"/>
<dbReference type="EMBL" id="SRXT01000007">
    <property type="protein sequence ID" value="TGX50313.1"/>
    <property type="molecule type" value="Genomic_DNA"/>
</dbReference>
<sequence>MFLLLALMQTADPDEVVIGPRLFAKPECRRQLADEEILVCGAREPDRLARTAPRPDPLTVDRRPKIRVADGLCLRVGFAMTLAAC</sequence>
<proteinExistence type="predicted"/>
<reference evidence="1 2" key="1">
    <citation type="submission" date="2019-04" db="EMBL/GenBank/DDBJ databases">
        <title>Sphingomonas psychrotolerans sp. nov., isolated from soil in the Tianshan Mountains, Xinjiang, China.</title>
        <authorList>
            <person name="Luo Y."/>
            <person name="Sheng H."/>
        </authorList>
    </citation>
    <scope>NUCLEOTIDE SEQUENCE [LARGE SCALE GENOMIC DNA]</scope>
    <source>
        <strain evidence="1 2">ZFGT-11</strain>
    </source>
</reference>
<evidence type="ECO:0000313" key="2">
    <source>
        <dbReference type="Proteomes" id="UP000306147"/>
    </source>
</evidence>
<dbReference type="Proteomes" id="UP000306147">
    <property type="component" value="Unassembled WGS sequence"/>
</dbReference>
<keyword evidence="2" id="KW-1185">Reference proteome</keyword>
<dbReference type="OrthoDB" id="7572729at2"/>
<organism evidence="1 2">
    <name type="scientific">Sphingomonas gei</name>
    <dbReference type="NCBI Taxonomy" id="1395960"/>
    <lineage>
        <taxon>Bacteria</taxon>
        <taxon>Pseudomonadati</taxon>
        <taxon>Pseudomonadota</taxon>
        <taxon>Alphaproteobacteria</taxon>
        <taxon>Sphingomonadales</taxon>
        <taxon>Sphingomonadaceae</taxon>
        <taxon>Sphingomonas</taxon>
    </lineage>
</organism>
<protein>
    <submittedName>
        <fullName evidence="1">Uncharacterized protein</fullName>
    </submittedName>
</protein>
<comment type="caution">
    <text evidence="1">The sequence shown here is derived from an EMBL/GenBank/DDBJ whole genome shotgun (WGS) entry which is preliminary data.</text>
</comment>
<dbReference type="RefSeq" id="WP_135965230.1">
    <property type="nucleotide sequence ID" value="NZ_SRXT01000007.1"/>
</dbReference>